<dbReference type="GO" id="GO:0005524">
    <property type="term" value="F:ATP binding"/>
    <property type="evidence" value="ECO:0007669"/>
    <property type="project" value="UniProtKB-KW"/>
</dbReference>
<feature type="compositionally biased region" description="Polar residues" evidence="4">
    <location>
        <begin position="111"/>
        <end position="123"/>
    </location>
</feature>
<feature type="compositionally biased region" description="Basic and acidic residues" evidence="4">
    <location>
        <begin position="379"/>
        <end position="405"/>
    </location>
</feature>
<feature type="region of interest" description="Disordered" evidence="4">
    <location>
        <begin position="1"/>
        <end position="532"/>
    </location>
</feature>
<dbReference type="EMBL" id="CAMPGE010006273">
    <property type="protein sequence ID" value="CAI2365121.1"/>
    <property type="molecule type" value="Genomic_DNA"/>
</dbReference>
<feature type="compositionally biased region" description="Basic and acidic residues" evidence="4">
    <location>
        <begin position="336"/>
        <end position="352"/>
    </location>
</feature>
<feature type="compositionally biased region" description="Polar residues" evidence="4">
    <location>
        <begin position="217"/>
        <end position="235"/>
    </location>
</feature>
<dbReference type="PANTHER" id="PTHR12241">
    <property type="entry name" value="TUBULIN POLYGLUTAMYLASE"/>
    <property type="match status" value="1"/>
</dbReference>
<keyword evidence="6" id="KW-1185">Reference proteome</keyword>
<feature type="region of interest" description="Disordered" evidence="4">
    <location>
        <begin position="580"/>
        <end position="613"/>
    </location>
</feature>
<reference evidence="5" key="1">
    <citation type="submission" date="2023-07" db="EMBL/GenBank/DDBJ databases">
        <authorList>
            <consortium name="AG Swart"/>
            <person name="Singh M."/>
            <person name="Singh A."/>
            <person name="Seah K."/>
            <person name="Emmerich C."/>
        </authorList>
    </citation>
    <scope>NUCLEOTIDE SEQUENCE</scope>
    <source>
        <strain evidence="5">DP1</strain>
    </source>
</reference>
<dbReference type="GO" id="GO:0015631">
    <property type="term" value="F:tubulin binding"/>
    <property type="evidence" value="ECO:0007669"/>
    <property type="project" value="TreeGrafter"/>
</dbReference>
<evidence type="ECO:0000313" key="6">
    <source>
        <dbReference type="Proteomes" id="UP001295684"/>
    </source>
</evidence>
<evidence type="ECO:0000256" key="4">
    <source>
        <dbReference type="SAM" id="MobiDB-lite"/>
    </source>
</evidence>
<feature type="compositionally biased region" description="Basic and acidic residues" evidence="4">
    <location>
        <begin position="464"/>
        <end position="481"/>
    </location>
</feature>
<keyword evidence="3" id="KW-0067">ATP-binding</keyword>
<evidence type="ECO:0000256" key="1">
    <source>
        <dbReference type="ARBA" id="ARBA00022598"/>
    </source>
</evidence>
<keyword evidence="1" id="KW-0436">Ligase</keyword>
<evidence type="ECO:0000256" key="3">
    <source>
        <dbReference type="ARBA" id="ARBA00022840"/>
    </source>
</evidence>
<protein>
    <recommendedName>
        <fullName evidence="7">Tubulin-tyrosine ligase family protein</fullName>
    </recommendedName>
</protein>
<evidence type="ECO:0008006" key="7">
    <source>
        <dbReference type="Google" id="ProtNLM"/>
    </source>
</evidence>
<dbReference type="PANTHER" id="PTHR12241:SF155">
    <property type="entry name" value="TUBULIN-TYROSINE LIGASE FAMILY PROTEIN"/>
    <property type="match status" value="1"/>
</dbReference>
<proteinExistence type="predicted"/>
<feature type="region of interest" description="Disordered" evidence="4">
    <location>
        <begin position="1188"/>
        <end position="1207"/>
    </location>
</feature>
<dbReference type="InterPro" id="IPR004344">
    <property type="entry name" value="TTL/TTLL_fam"/>
</dbReference>
<dbReference type="GO" id="GO:0000226">
    <property type="term" value="P:microtubule cytoskeleton organization"/>
    <property type="evidence" value="ECO:0007669"/>
    <property type="project" value="TreeGrafter"/>
</dbReference>
<keyword evidence="2" id="KW-0547">Nucleotide-binding</keyword>
<feature type="compositionally biased region" description="Acidic residues" evidence="4">
    <location>
        <begin position="416"/>
        <end position="426"/>
    </location>
</feature>
<comment type="caution">
    <text evidence="5">The sequence shown here is derived from an EMBL/GenBank/DDBJ whole genome shotgun (WGS) entry which is preliminary data.</text>
</comment>
<feature type="compositionally biased region" description="Polar residues" evidence="4">
    <location>
        <begin position="326"/>
        <end position="335"/>
    </location>
</feature>
<feature type="compositionally biased region" description="Basic residues" evidence="4">
    <location>
        <begin position="601"/>
        <end position="613"/>
    </location>
</feature>
<evidence type="ECO:0000256" key="2">
    <source>
        <dbReference type="ARBA" id="ARBA00022741"/>
    </source>
</evidence>
<dbReference type="GO" id="GO:0036064">
    <property type="term" value="C:ciliary basal body"/>
    <property type="evidence" value="ECO:0007669"/>
    <property type="project" value="TreeGrafter"/>
</dbReference>
<feature type="compositionally biased region" description="Low complexity" evidence="4">
    <location>
        <begin position="516"/>
        <end position="528"/>
    </location>
</feature>
<feature type="compositionally biased region" description="Basic and acidic residues" evidence="4">
    <location>
        <begin position="82"/>
        <end position="92"/>
    </location>
</feature>
<dbReference type="GO" id="GO:0070740">
    <property type="term" value="F:tubulin-glutamic acid ligase activity"/>
    <property type="evidence" value="ECO:0007669"/>
    <property type="project" value="TreeGrafter"/>
</dbReference>
<evidence type="ECO:0000313" key="5">
    <source>
        <dbReference type="EMBL" id="CAI2365121.1"/>
    </source>
</evidence>
<feature type="compositionally biased region" description="Basic and acidic residues" evidence="4">
    <location>
        <begin position="585"/>
        <end position="600"/>
    </location>
</feature>
<sequence>MEMKEYKYEGVEETKQQAPRKPYDYKQELSQPMTVDDVLNNYSQKPPEDDNLLMLDVDQYLKQLESPEKDPHTESIMTSQHSDADTIQRKEENDYDSYSTSGKNKSTSGTLYNQPRIGSSSTAKRGLASKSKSKDMMAFMKQQLAKTKQTGKEGQYMISSGATKSRYAAPKKRENSKTRNARPKPLKRSSSRQKRPPLKPNLKGTKSITKKSVKRPTANSSMGESSLNISKGSINTNPFKPPLPKKTPKATPKIEKDLDITETPKSVISSKMRETPDKSDGIQSLKEETKDFVTKVDTEEFTNQDNDSPEGEADETEQIDEIDETLPSQKGLSSEDTSHIEDISNKQEDKSQHQQFKLESQNDELEHQPETEEVSSIKQQDDIPQEKESLSEVKIIKENGKREVDTILQIQQQSLSDEESDQEDGLNDMFSKESPPAKSHKAQEGEELNNQEKTQVVDSENDDDQKPDKENTSIEETEGKQMKKSKRKSKPVSKKQEENDEQFIHPLMNKLQSMMENPSLEGEPLPESETLKKCEELNTELDEMMNRPKVTIPLTPLKENQSELQTLTVEEPVTEQRKLISQKSANDDKSQANTLTEKKPRVPRQPKLKKKKAKKKEEIIDEDVVDYSHLYSSFYDIFNSFVQHPKSFDPSATLREVRNLYSTYISLMDSNILFAAPKFKFEAAPLEKSYYDYTVPNHYVMTGKKINDMELEVKNRDNDLLRQAYTQAQLKQRYLKMKKMDEEAIVQENIEKIKTELKKNKLIDIEKEPNFLFRVVKNKTEVYDIITRAFSRKKMWNELPHGLDLRNSWNFMWSWSKIRIDISKLLVWQRCNHFPQSKQLCRKDNIKKNLERAMRLSQGNKKYFYIMPETYILPKEYVTFIESFLECEEREGKKNYWIIKPAAKSRGRGISLINDVTSITYGEPLVIQKYLKNPMLLNGFKFDLRIYVLTTSFNPLEAFIYKEGFARLSTIPFTLDPEQMTNKFVHLTNYSIQKNSMTKNDVDCADVTFGGTKISLTSLKKHFTEKGIDYDEIWEQTKEICVKSLIACQKEIPNNPCCFELYGYDVMIDDNGKCWLVEINSSPSLARDHLLDDIIKQRLIDDTIDLIDPIDFDRKRLFEVLERRISQDIKQNTSVNGTNAKKQMMNRDLTYILNGIVPRAVGEDPKLMGNYERLAPSQMSDRVYSRLNDTKGKPKIKVPNLIEQKST</sequence>
<feature type="compositionally biased region" description="Basic and acidic residues" evidence="4">
    <location>
        <begin position="1"/>
        <end position="27"/>
    </location>
</feature>
<feature type="compositionally biased region" description="Basic residues" evidence="4">
    <location>
        <begin position="179"/>
        <end position="197"/>
    </location>
</feature>
<dbReference type="SUPFAM" id="SSF56059">
    <property type="entry name" value="Glutathione synthetase ATP-binding domain-like"/>
    <property type="match status" value="1"/>
</dbReference>
<feature type="compositionally biased region" description="Basic and acidic residues" evidence="4">
    <location>
        <begin position="271"/>
        <end position="298"/>
    </location>
</feature>
<dbReference type="PROSITE" id="PS51221">
    <property type="entry name" value="TTL"/>
    <property type="match status" value="1"/>
</dbReference>
<dbReference type="Gene3D" id="3.30.470.20">
    <property type="entry name" value="ATP-grasp fold, B domain"/>
    <property type="match status" value="1"/>
</dbReference>
<gene>
    <name evidence="5" type="ORF">ECRASSUSDP1_LOCUS6471</name>
</gene>
<accession>A0AAD1UAH1</accession>
<name>A0AAD1UAH1_EUPCR</name>
<dbReference type="Pfam" id="PF03133">
    <property type="entry name" value="TTL"/>
    <property type="match status" value="1"/>
</dbReference>
<feature type="compositionally biased region" description="Basic residues" evidence="4">
    <location>
        <begin position="482"/>
        <end position="493"/>
    </location>
</feature>
<dbReference type="Proteomes" id="UP001295684">
    <property type="component" value="Unassembled WGS sequence"/>
</dbReference>
<dbReference type="AlphaFoldDB" id="A0AAD1UAH1"/>
<organism evidence="5 6">
    <name type="scientific">Euplotes crassus</name>
    <dbReference type="NCBI Taxonomy" id="5936"/>
    <lineage>
        <taxon>Eukaryota</taxon>
        <taxon>Sar</taxon>
        <taxon>Alveolata</taxon>
        <taxon>Ciliophora</taxon>
        <taxon>Intramacronucleata</taxon>
        <taxon>Spirotrichea</taxon>
        <taxon>Hypotrichia</taxon>
        <taxon>Euplotida</taxon>
        <taxon>Euplotidae</taxon>
        <taxon>Moneuplotes</taxon>
    </lineage>
</organism>
<feature type="compositionally biased region" description="Acidic residues" evidence="4">
    <location>
        <begin position="299"/>
        <end position="324"/>
    </location>
</feature>
<feature type="compositionally biased region" description="Low complexity" evidence="4">
    <location>
        <begin position="97"/>
        <end position="110"/>
    </location>
</feature>